<dbReference type="PROSITE" id="PS50089">
    <property type="entry name" value="ZF_RING_2"/>
    <property type="match status" value="1"/>
</dbReference>
<evidence type="ECO:0000256" key="14">
    <source>
        <dbReference type="PROSITE-ProRule" id="PRU00175"/>
    </source>
</evidence>
<accession>V7B8B6</accession>
<evidence type="ECO:0000256" key="16">
    <source>
        <dbReference type="SAM" id="MobiDB-lite"/>
    </source>
</evidence>
<comment type="subcellular location">
    <subcellularLocation>
        <location evidence="2">Cytoplasm</location>
        <location evidence="2">Cytosol</location>
    </subcellularLocation>
</comment>
<dbReference type="GO" id="GO:0016567">
    <property type="term" value="P:protein ubiquitination"/>
    <property type="evidence" value="ECO:0007669"/>
    <property type="project" value="UniProtKB-UniPathway"/>
</dbReference>
<dbReference type="InterPro" id="IPR054477">
    <property type="entry name" value="LTN1_E3_ligase_6th"/>
</dbReference>
<dbReference type="SUPFAM" id="SSF57850">
    <property type="entry name" value="RING/U-box"/>
    <property type="match status" value="1"/>
</dbReference>
<keyword evidence="9 15" id="KW-0479">Metal-binding</keyword>
<dbReference type="Proteomes" id="UP000000226">
    <property type="component" value="Chromosome 8"/>
</dbReference>
<evidence type="ECO:0000256" key="10">
    <source>
        <dbReference type="ARBA" id="ARBA00022737"/>
    </source>
</evidence>
<evidence type="ECO:0000256" key="6">
    <source>
        <dbReference type="ARBA" id="ARBA00017157"/>
    </source>
</evidence>
<dbReference type="eggNOG" id="KOG0803">
    <property type="taxonomic scope" value="Eukaryota"/>
</dbReference>
<dbReference type="InterPro" id="IPR011989">
    <property type="entry name" value="ARM-like"/>
</dbReference>
<dbReference type="Gramene" id="ESW14074">
    <property type="protein sequence ID" value="ESW14074"/>
    <property type="gene ID" value="PHAVU_008G250900g"/>
</dbReference>
<dbReference type="UniPathway" id="UPA00143"/>
<dbReference type="InterPro" id="IPR039804">
    <property type="entry name" value="RING-CH-C4HC3_LTN1"/>
</dbReference>
<evidence type="ECO:0000256" key="13">
    <source>
        <dbReference type="ARBA" id="ARBA00022833"/>
    </source>
</evidence>
<feature type="domain" description="RING-type" evidence="17">
    <location>
        <begin position="1831"/>
        <end position="1878"/>
    </location>
</feature>
<dbReference type="CDD" id="cd16491">
    <property type="entry name" value="RING-CH-C4HC3_LTN1"/>
    <property type="match status" value="1"/>
</dbReference>
<proteinExistence type="inferred from homology"/>
<evidence type="ECO:0000256" key="12">
    <source>
        <dbReference type="ARBA" id="ARBA00022786"/>
    </source>
</evidence>
<dbReference type="Pfam" id="PF23009">
    <property type="entry name" value="UBC_like"/>
    <property type="match status" value="1"/>
</dbReference>
<comment type="subunit">
    <text evidence="15">Component of the ribosome quality control complex (RQC).</text>
</comment>
<evidence type="ECO:0000256" key="2">
    <source>
        <dbReference type="ARBA" id="ARBA00004514"/>
    </source>
</evidence>
<dbReference type="SMART" id="SM00184">
    <property type="entry name" value="RING"/>
    <property type="match status" value="1"/>
</dbReference>
<dbReference type="STRING" id="3885.V7B8B6"/>
<evidence type="ECO:0000256" key="15">
    <source>
        <dbReference type="RuleBase" id="RU367090"/>
    </source>
</evidence>
<keyword evidence="8 15" id="KW-0808">Transferase</keyword>
<protein>
    <recommendedName>
        <fullName evidence="6 15">E3 ubiquitin-protein ligase listerin</fullName>
        <ecNumber evidence="5 15">2.3.2.27</ecNumber>
    </recommendedName>
    <alternativeName>
        <fullName evidence="15">RING-type E3 ubiquitin transferase listerin</fullName>
    </alternativeName>
</protein>
<keyword evidence="10" id="KW-0677">Repeat</keyword>
<dbReference type="Gene3D" id="1.25.10.10">
    <property type="entry name" value="Leucine-rich Repeat Variant"/>
    <property type="match status" value="1"/>
</dbReference>
<dbReference type="Gene3D" id="3.30.40.10">
    <property type="entry name" value="Zinc/RING finger domain, C3HC4 (zinc finger)"/>
    <property type="match status" value="1"/>
</dbReference>
<dbReference type="GO" id="GO:0008270">
    <property type="term" value="F:zinc ion binding"/>
    <property type="evidence" value="ECO:0007669"/>
    <property type="project" value="UniProtKB-KW"/>
</dbReference>
<reference evidence="19" key="1">
    <citation type="journal article" date="2014" name="Nat. Genet.">
        <title>A reference genome for common bean and genome-wide analysis of dual domestications.</title>
        <authorList>
            <person name="Schmutz J."/>
            <person name="McClean P.E."/>
            <person name="Mamidi S."/>
            <person name="Wu G.A."/>
            <person name="Cannon S.B."/>
            <person name="Grimwood J."/>
            <person name="Jenkins J."/>
            <person name="Shu S."/>
            <person name="Song Q."/>
            <person name="Chavarro C."/>
            <person name="Torres-Torres M."/>
            <person name="Geffroy V."/>
            <person name="Moghaddam S.M."/>
            <person name="Gao D."/>
            <person name="Abernathy B."/>
            <person name="Barry K."/>
            <person name="Blair M."/>
            <person name="Brick M.A."/>
            <person name="Chovatia M."/>
            <person name="Gepts P."/>
            <person name="Goodstein D.M."/>
            <person name="Gonzales M."/>
            <person name="Hellsten U."/>
            <person name="Hyten D.L."/>
            <person name="Jia G."/>
            <person name="Kelly J.D."/>
            <person name="Kudrna D."/>
            <person name="Lee R."/>
            <person name="Richard M.M."/>
            <person name="Miklas P.N."/>
            <person name="Osorno J.M."/>
            <person name="Rodrigues J."/>
            <person name="Thareau V."/>
            <person name="Urrea C.A."/>
            <person name="Wang M."/>
            <person name="Yu Y."/>
            <person name="Zhang M."/>
            <person name="Wing R.A."/>
            <person name="Cregan P.B."/>
            <person name="Rokhsar D.S."/>
            <person name="Jackson S.A."/>
        </authorList>
    </citation>
    <scope>NUCLEOTIDE SEQUENCE [LARGE SCALE GENOMIC DNA]</scope>
    <source>
        <strain evidence="19">cv. G19833</strain>
    </source>
</reference>
<dbReference type="OrthoDB" id="6108at2759"/>
<dbReference type="FunFam" id="3.30.40.10:FF:000038">
    <property type="entry name" value="E3 ubiquitin-protein ligase listerin"/>
    <property type="match status" value="1"/>
</dbReference>
<evidence type="ECO:0000313" key="19">
    <source>
        <dbReference type="Proteomes" id="UP000000226"/>
    </source>
</evidence>
<dbReference type="InterPro" id="IPR039795">
    <property type="entry name" value="LTN1/Rkr1"/>
</dbReference>
<dbReference type="Pfam" id="PF13639">
    <property type="entry name" value="zf-RING_2"/>
    <property type="match status" value="1"/>
</dbReference>
<evidence type="ECO:0000256" key="7">
    <source>
        <dbReference type="ARBA" id="ARBA00022490"/>
    </source>
</evidence>
<dbReference type="InterPro" id="IPR054476">
    <property type="entry name" value="Ltn1_N"/>
</dbReference>
<dbReference type="EMBL" id="CM002295">
    <property type="protein sequence ID" value="ESW14074.1"/>
    <property type="molecule type" value="Genomic_DNA"/>
</dbReference>
<comment type="similarity">
    <text evidence="4 15">Belongs to the LTN1 family.</text>
</comment>
<keyword evidence="7" id="KW-0963">Cytoplasm</keyword>
<dbReference type="SUPFAM" id="SSF48371">
    <property type="entry name" value="ARM repeat"/>
    <property type="match status" value="1"/>
</dbReference>
<dbReference type="PANTHER" id="PTHR12389">
    <property type="entry name" value="ZINC FINGER PROTEIN 294"/>
    <property type="match status" value="1"/>
</dbReference>
<dbReference type="InterPro" id="IPR016024">
    <property type="entry name" value="ARM-type_fold"/>
</dbReference>
<evidence type="ECO:0000313" key="18">
    <source>
        <dbReference type="EMBL" id="ESW14074.1"/>
    </source>
</evidence>
<dbReference type="Pfam" id="PF22958">
    <property type="entry name" value="Ltn1_1st"/>
    <property type="match status" value="1"/>
</dbReference>
<comment type="pathway">
    <text evidence="3 15">Protein modification; protein ubiquitination.</text>
</comment>
<keyword evidence="13 15" id="KW-0862">Zinc</keyword>
<dbReference type="InterPro" id="IPR001841">
    <property type="entry name" value="Znf_RING"/>
</dbReference>
<evidence type="ECO:0000256" key="9">
    <source>
        <dbReference type="ARBA" id="ARBA00022723"/>
    </source>
</evidence>
<evidence type="ECO:0000256" key="5">
    <source>
        <dbReference type="ARBA" id="ARBA00012483"/>
    </source>
</evidence>
<keyword evidence="19" id="KW-1185">Reference proteome</keyword>
<dbReference type="GO" id="GO:0072344">
    <property type="term" value="P:rescue of stalled ribosome"/>
    <property type="evidence" value="ECO:0007669"/>
    <property type="project" value="UniProtKB-UniRule"/>
</dbReference>
<evidence type="ECO:0000256" key="8">
    <source>
        <dbReference type="ARBA" id="ARBA00022679"/>
    </source>
</evidence>
<dbReference type="EC" id="2.3.2.27" evidence="5 15"/>
<evidence type="ECO:0000259" key="17">
    <source>
        <dbReference type="PROSITE" id="PS50089"/>
    </source>
</evidence>
<dbReference type="GO" id="GO:0005829">
    <property type="term" value="C:cytosol"/>
    <property type="evidence" value="ECO:0007669"/>
    <property type="project" value="UniProtKB-SubCell"/>
</dbReference>
<dbReference type="PANTHER" id="PTHR12389:SF0">
    <property type="entry name" value="E3 UBIQUITIN-PROTEIN LIGASE LISTERIN"/>
    <property type="match status" value="1"/>
</dbReference>
<evidence type="ECO:0000256" key="4">
    <source>
        <dbReference type="ARBA" id="ARBA00007997"/>
    </source>
</evidence>
<dbReference type="InterPro" id="IPR054478">
    <property type="entry name" value="LTN1_UBC"/>
</dbReference>
<dbReference type="OMA" id="EAIHTWK"/>
<sequence>MGKQKGENARSKSRPSSSSLAASLLSTGPAAAAAVGFGGFVGSSRLDLPSSSDDSLPFVDVDSEIAVHLKRLGRKDPTTKLKALTALSMLLQEKSAKEIILIVPQWAFEYKRLLLDYNREVRRATHDTMTALVTSVGRDLALHLKTLMGPWWFAQFDPVSEVSLAAKRSFQAAFPAQEKRLDALILCTTQIFMYLEENLKLTPQNLSDKVVATDELYEIYQQVISSTLLALATLLDVLICLQQERPGFENITAEPKHASKARVAAVSFTEKLFKDHKYFHDFLRSQKASIRSATYSVLKSLIKNMPQAINDGNLKTVAGAILGAFNEKDPICHPSMWDVILLFCRKFPDSWSSLNIKKSILNPFWNFLRNGCFGSQQVSYPALVLFLDSVPPKSVEGDKFFLEFFKNLWVGRKISLSTDRLTFFQALQECFLWSFKNASRYNDGGDSISHFRVTLVDNVLVKLFWKDFLTAGSSRANDIINSGKSIVSSEENVSQNKKVDTPNMNYPMPYLEELGKCFVEILLGVYILDSNVLSVFIEELEDNCMTALQQAGNVDIVERIILFMFLLEKHVVLKGAIWPLPYIVGPMLAKSFSLIKSSDSPDTVRLLSVAISIFGPQMIVQEVFIKNKGHYSSQGSYDGDKVGKAEDFMQIFKNIFVPWCLQSNSCSTSARLDLLLTLLDDEYFSEQWSFIVNYVIGQSYSDFEPRLPDADHAAILSMLLEKARDGSMKRKVKEDSSHIPGSNAEDWHHQYLESSAIAISQSLLPLSNSHVQFVCSLLGGLTEGRSSFLSRNALILIYEEIFRKLLSFLQVSPFFWVQNAASVLSNDEKICVEFDSSLNIVEIAQFALEILDGSFYSLKTLDAESGLVSGILSAIFVIEWECNLSKALDNSLDDNSMTKIKPRQTFGEYVCAFHNKINVQFLKSLSSDSRKRLSNILVQSIRFAIFAEDRLINDEIASLCCTWVLEVLEHVCVDENEEQSLLHYLLSKDEMWPVFVAPNFSMAKASGHKKFVALIDKLISKIGIDRVISGCGVPNPSLLGKGQGLASSAWLVAEILCTWRWPGSCAMSSFIPSFCAYARGSNSLQESLLDETLRILLDGSLVYGGTGTKSSVSMWPVPADEVEGVDEPFLRAIILFLSALFKEKIWGPAKASSLIELLVNKLFIGETVNTNCLKILPLLINILLEPFYGYEEPGIGVHHCSLEERFVQNTMIDWLERALGLPPLVTWKTGEDMEDWLQLVIACYPFISVGGQQALKPARSISSDERKLLYKLFQKQRHVAGGSAMFNQLTVVQMLLSKLMIVSVGYCWNEFSKEDWDFLLSNLRCWIQSAVVVMEDVTENINGLVDSSADNLNLMSQKIGQIMLISDPFLIKISENALLSFLLLLKHYKLQQDEERDNLNTFKSENFDSVKDRILEGVLRLLFCTAISEAIASECYKEAALVVASSRVEYTHFWNLVAFGVVNSSSQCRDKAVKSVEFWGLRKGSISSLYALLFTSKPIPLLQSAAFFVLSNEPVLSIAVLEDNACNSNIYAASDDDVRRHDIPIEEKVHLKKEISVMIERAPFEVLGVDSLSPQRVNVFLAWSLLLSHLQSLPSSSSQRERLIQYIQDSATPVILDCLFQHIPAEISTVQSLKKKDAGLSGGLSEAASAATRATTTGSLLFSVESLWPVELEKIASLAGAIYGLMLQVLPAYVRGWFSDLRDRNTSAVIESFTRTCCSPPLIANELSQIKKADFRDENFSVSVSKSANEIVATYTKDETGMDLVIRLPASYPLRPVDVDCTRSLGIAETKQRKWLMSMMLFVRNQNGALAEAIGIWKRNFDKEFEGVEECPICYSVIHTTDHSLPRLACKTCKHKFHSACLCKWFSTSHKSSCPLCQSPFYGLHPE</sequence>
<dbReference type="Pfam" id="PF22999">
    <property type="entry name" value="LTN1_E3_ligase_6th"/>
    <property type="match status" value="1"/>
</dbReference>
<comment type="catalytic activity">
    <reaction evidence="1 15">
        <text>S-ubiquitinyl-[E2 ubiquitin-conjugating enzyme]-L-cysteine + [acceptor protein]-L-lysine = [E2 ubiquitin-conjugating enzyme]-L-cysteine + N(6)-ubiquitinyl-[acceptor protein]-L-lysine.</text>
        <dbReference type="EC" id="2.3.2.27"/>
    </reaction>
</comment>
<dbReference type="GO" id="GO:1990112">
    <property type="term" value="C:RQC complex"/>
    <property type="evidence" value="ECO:0007669"/>
    <property type="project" value="UniProtKB-UniRule"/>
</dbReference>
<organism evidence="18 19">
    <name type="scientific">Phaseolus vulgaris</name>
    <name type="common">Kidney bean</name>
    <name type="synonym">French bean</name>
    <dbReference type="NCBI Taxonomy" id="3885"/>
    <lineage>
        <taxon>Eukaryota</taxon>
        <taxon>Viridiplantae</taxon>
        <taxon>Streptophyta</taxon>
        <taxon>Embryophyta</taxon>
        <taxon>Tracheophyta</taxon>
        <taxon>Spermatophyta</taxon>
        <taxon>Magnoliopsida</taxon>
        <taxon>eudicotyledons</taxon>
        <taxon>Gunneridae</taxon>
        <taxon>Pentapetalae</taxon>
        <taxon>rosids</taxon>
        <taxon>fabids</taxon>
        <taxon>Fabales</taxon>
        <taxon>Fabaceae</taxon>
        <taxon>Papilionoideae</taxon>
        <taxon>50 kb inversion clade</taxon>
        <taxon>NPAAA clade</taxon>
        <taxon>indigoferoid/millettioid clade</taxon>
        <taxon>Phaseoleae</taxon>
        <taxon>Phaseolus</taxon>
    </lineage>
</organism>
<name>V7B8B6_PHAVU</name>
<gene>
    <name evidence="18" type="ORF">PHAVU_008G250900g</name>
</gene>
<feature type="region of interest" description="Disordered" evidence="16">
    <location>
        <begin position="1"/>
        <end position="21"/>
    </location>
</feature>
<dbReference type="InterPro" id="IPR013083">
    <property type="entry name" value="Znf_RING/FYVE/PHD"/>
</dbReference>
<dbReference type="GO" id="GO:0061630">
    <property type="term" value="F:ubiquitin protein ligase activity"/>
    <property type="evidence" value="ECO:0007669"/>
    <property type="project" value="UniProtKB-UniRule"/>
</dbReference>
<comment type="function">
    <text evidence="15">E3 ubiquitin-protein ligase. Component of the ribosome quality control complex (RQC), a ribosome-associated complex that mediates ubiquitination and extraction of incompletely synthesized nascent chains for proteasomal degradation.</text>
</comment>
<evidence type="ECO:0000256" key="1">
    <source>
        <dbReference type="ARBA" id="ARBA00000900"/>
    </source>
</evidence>
<dbReference type="GO" id="GO:0043023">
    <property type="term" value="F:ribosomal large subunit binding"/>
    <property type="evidence" value="ECO:0007669"/>
    <property type="project" value="TreeGrafter"/>
</dbReference>
<evidence type="ECO:0000256" key="3">
    <source>
        <dbReference type="ARBA" id="ARBA00004906"/>
    </source>
</evidence>
<keyword evidence="11 14" id="KW-0863">Zinc-finger</keyword>
<feature type="compositionally biased region" description="Basic and acidic residues" evidence="16">
    <location>
        <begin position="1"/>
        <end position="10"/>
    </location>
</feature>
<dbReference type="GO" id="GO:1990116">
    <property type="term" value="P:ribosome-associated ubiquitin-dependent protein catabolic process"/>
    <property type="evidence" value="ECO:0007669"/>
    <property type="project" value="UniProtKB-UniRule"/>
</dbReference>
<keyword evidence="12 15" id="KW-0833">Ubl conjugation pathway</keyword>
<evidence type="ECO:0000256" key="11">
    <source>
        <dbReference type="ARBA" id="ARBA00022771"/>
    </source>
</evidence>